<name>A0AAU4K1F1_9NOCA</name>
<evidence type="ECO:0000259" key="1">
    <source>
        <dbReference type="Pfam" id="PF03781"/>
    </source>
</evidence>
<dbReference type="Gene3D" id="3.90.1580.10">
    <property type="entry name" value="paralog of FGE (formylglycine-generating enzyme)"/>
    <property type="match status" value="1"/>
</dbReference>
<dbReference type="PANTHER" id="PTHR23150:SF19">
    <property type="entry name" value="FORMYLGLYCINE-GENERATING ENZYME"/>
    <property type="match status" value="1"/>
</dbReference>
<organism evidence="2 3">
    <name type="scientific">Williamsia herbipolensis</name>
    <dbReference type="NCBI Taxonomy" id="1603258"/>
    <lineage>
        <taxon>Bacteria</taxon>
        <taxon>Bacillati</taxon>
        <taxon>Actinomycetota</taxon>
        <taxon>Actinomycetes</taxon>
        <taxon>Mycobacteriales</taxon>
        <taxon>Nocardiaceae</taxon>
        <taxon>Williamsia</taxon>
    </lineage>
</organism>
<dbReference type="EMBL" id="CP108021">
    <property type="protein sequence ID" value="WUM19853.1"/>
    <property type="molecule type" value="Genomic_DNA"/>
</dbReference>
<keyword evidence="3" id="KW-1185">Reference proteome</keyword>
<evidence type="ECO:0000313" key="3">
    <source>
        <dbReference type="Proteomes" id="UP001432128"/>
    </source>
</evidence>
<accession>A0AAU4K1F1</accession>
<dbReference type="AlphaFoldDB" id="A0AAU4K1F1"/>
<dbReference type="InterPro" id="IPR051043">
    <property type="entry name" value="Sulfatase_Mod_Factor_Kinase"/>
</dbReference>
<dbReference type="Proteomes" id="UP001432128">
    <property type="component" value="Chromosome"/>
</dbReference>
<dbReference type="InterPro" id="IPR005532">
    <property type="entry name" value="SUMF_dom"/>
</dbReference>
<reference evidence="2 3" key="1">
    <citation type="submission" date="2022-10" db="EMBL/GenBank/DDBJ databases">
        <title>The complete genomes of actinobacterial strains from the NBC collection.</title>
        <authorList>
            <person name="Joergensen T.S."/>
            <person name="Alvarez Arevalo M."/>
            <person name="Sterndorff E.B."/>
            <person name="Faurdal D."/>
            <person name="Vuksanovic O."/>
            <person name="Mourched A.-S."/>
            <person name="Charusanti P."/>
            <person name="Shaw S."/>
            <person name="Blin K."/>
            <person name="Weber T."/>
        </authorList>
    </citation>
    <scope>NUCLEOTIDE SEQUENCE [LARGE SCALE GENOMIC DNA]</scope>
    <source>
        <strain evidence="2 3">NBC_00319</strain>
    </source>
</reference>
<feature type="domain" description="Sulfatase-modifying factor enzyme-like" evidence="1">
    <location>
        <begin position="43"/>
        <end position="323"/>
    </location>
</feature>
<dbReference type="InterPro" id="IPR042095">
    <property type="entry name" value="SUMF_sf"/>
</dbReference>
<dbReference type="RefSeq" id="WP_328857296.1">
    <property type="nucleotide sequence ID" value="NZ_CP108021.1"/>
</dbReference>
<dbReference type="InterPro" id="IPR016187">
    <property type="entry name" value="CTDL_fold"/>
</dbReference>
<proteinExistence type="predicted"/>
<dbReference type="PANTHER" id="PTHR23150">
    <property type="entry name" value="SULFATASE MODIFYING FACTOR 1, 2"/>
    <property type="match status" value="1"/>
</dbReference>
<sequence length="326" mass="34928">MTGFADRAQAAPCCSPAADTARAIPDALPVTTTGAHRVAQRPLAGGRFEMGDAHSEGVATDGETPCHAVTVAAFAMDETTVRTSDFAAFVDDTGYRTTAERAGSSAVFHALVDPASVDVLGAAPAAPWWWEVRGADWRHPFGPGPDLRTDLADHPVVHVSHDDALAYCRWASRALPTEAQWEYAARGGLEGTRFAWGDDRTTPSGAELCHIYDPARWGSAFPAHPGSRIAVAPTLPGDALPPNGFGLRQMSGNVWEWCSDRFDPRWYRRSPTADPSGPDRGATRVLRGGSYLCDDSYCRRYRVAARSHTTPASSAGNIGFRTVSST</sequence>
<dbReference type="SUPFAM" id="SSF56436">
    <property type="entry name" value="C-type lectin-like"/>
    <property type="match status" value="1"/>
</dbReference>
<protein>
    <submittedName>
        <fullName evidence="2">Formylglycine-generating enzyme family protein</fullName>
    </submittedName>
</protein>
<dbReference type="Pfam" id="PF03781">
    <property type="entry name" value="FGE-sulfatase"/>
    <property type="match status" value="1"/>
</dbReference>
<gene>
    <name evidence="2" type="ORF">OG579_19510</name>
</gene>
<evidence type="ECO:0000313" key="2">
    <source>
        <dbReference type="EMBL" id="WUM19853.1"/>
    </source>
</evidence>
<dbReference type="GO" id="GO:0120147">
    <property type="term" value="F:formylglycine-generating oxidase activity"/>
    <property type="evidence" value="ECO:0007669"/>
    <property type="project" value="TreeGrafter"/>
</dbReference>
<dbReference type="KEGG" id="whr:OG579_19510"/>